<sequence>MRAVAFYLFSLCCLSLPATLVYSADFTVTQLKDKVYLHQSGRYVEGFGMVTGNGLLVLTDNQQAVLIDTPWDAADIEALFNWLEARDITLQGVVVTHSHDDAGGHLAYFHERGIPSWAYSLTNKLLAEQGETPAQHTFNNSEWVVASSIEAFYPGPGHTLDNTVVWLAAHNVLFGGCFVREAATESLGYTAEGDVSVWPDSVAKVQERYPSAQWVIPGHGEVGGKA</sequence>
<comment type="subcellular location">
    <subcellularLocation>
        <location evidence="3">Periplasm</location>
    </subcellularLocation>
</comment>
<keyword evidence="16" id="KW-1185">Reference proteome</keyword>
<dbReference type="PANTHER" id="PTHR42951">
    <property type="entry name" value="METALLO-BETA-LACTAMASE DOMAIN-CONTAINING"/>
    <property type="match status" value="1"/>
</dbReference>
<dbReference type="InterPro" id="IPR036866">
    <property type="entry name" value="RibonucZ/Hydroxyglut_hydro"/>
</dbReference>
<feature type="domain" description="Metallo-beta-lactamase" evidence="14">
    <location>
        <begin position="51"/>
        <end position="219"/>
    </location>
</feature>
<dbReference type="Gene3D" id="3.60.15.10">
    <property type="entry name" value="Ribonuclease Z/Hydroxyacylglutathione hydrolase-like"/>
    <property type="match status" value="1"/>
</dbReference>
<dbReference type="SUPFAM" id="SSF56281">
    <property type="entry name" value="Metallo-hydrolase/oxidoreductase"/>
    <property type="match status" value="1"/>
</dbReference>
<evidence type="ECO:0000313" key="16">
    <source>
        <dbReference type="Proteomes" id="UP001218788"/>
    </source>
</evidence>
<dbReference type="InterPro" id="IPR001279">
    <property type="entry name" value="Metallo-B-lactamas"/>
</dbReference>
<keyword evidence="12" id="KW-0046">Antibiotic resistance</keyword>
<evidence type="ECO:0000256" key="7">
    <source>
        <dbReference type="ARBA" id="ARBA00022723"/>
    </source>
</evidence>
<evidence type="ECO:0000256" key="1">
    <source>
        <dbReference type="ARBA" id="ARBA00001526"/>
    </source>
</evidence>
<dbReference type="InterPro" id="IPR050855">
    <property type="entry name" value="NDM-1-like"/>
</dbReference>
<evidence type="ECO:0000259" key="14">
    <source>
        <dbReference type="SMART" id="SM00849"/>
    </source>
</evidence>
<keyword evidence="8 13" id="KW-0732">Signal</keyword>
<dbReference type="EC" id="3.5.2.6" evidence="6"/>
<evidence type="ECO:0000256" key="4">
    <source>
        <dbReference type="ARBA" id="ARBA00005250"/>
    </source>
</evidence>
<evidence type="ECO:0000256" key="6">
    <source>
        <dbReference type="ARBA" id="ARBA00012865"/>
    </source>
</evidence>
<dbReference type="InterPro" id="IPR058199">
    <property type="entry name" value="BlaB//VIM/IMP-1"/>
</dbReference>
<dbReference type="SMART" id="SM00849">
    <property type="entry name" value="Lactamase_B"/>
    <property type="match status" value="1"/>
</dbReference>
<dbReference type="NCBIfam" id="NF012229">
    <property type="entry name" value="bla_class_B_core"/>
    <property type="match status" value="1"/>
</dbReference>
<dbReference type="RefSeq" id="WP_273642343.1">
    <property type="nucleotide sequence ID" value="NZ_JAQQXP010000003.1"/>
</dbReference>
<dbReference type="GO" id="GO:0008800">
    <property type="term" value="F:beta-lactamase activity"/>
    <property type="evidence" value="ECO:0007669"/>
    <property type="project" value="UniProtKB-EC"/>
</dbReference>
<evidence type="ECO:0000256" key="10">
    <source>
        <dbReference type="ARBA" id="ARBA00022801"/>
    </source>
</evidence>
<evidence type="ECO:0000256" key="5">
    <source>
        <dbReference type="ARBA" id="ARBA00011245"/>
    </source>
</evidence>
<keyword evidence="7" id="KW-0479">Metal-binding</keyword>
<comment type="caution">
    <text evidence="15">The sequence shown here is derived from an EMBL/GenBank/DDBJ whole genome shotgun (WGS) entry which is preliminary data.</text>
</comment>
<evidence type="ECO:0000313" key="15">
    <source>
        <dbReference type="EMBL" id="MDC8832518.1"/>
    </source>
</evidence>
<keyword evidence="11" id="KW-0862">Zinc</keyword>
<evidence type="ECO:0000256" key="13">
    <source>
        <dbReference type="SAM" id="SignalP"/>
    </source>
</evidence>
<dbReference type="PANTHER" id="PTHR42951:SF4">
    <property type="entry name" value="ACYL-COENZYME A THIOESTERASE MBLAC2"/>
    <property type="match status" value="1"/>
</dbReference>
<feature type="chain" id="PRO_5047176908" description="beta-lactamase" evidence="13">
    <location>
        <begin position="24"/>
        <end position="226"/>
    </location>
</feature>
<dbReference type="EMBL" id="JAQQXP010000003">
    <property type="protein sequence ID" value="MDC8832518.1"/>
    <property type="molecule type" value="Genomic_DNA"/>
</dbReference>
<accession>A0ABT5L629</accession>
<comment type="cofactor">
    <cofactor evidence="2">
        <name>Zn(2+)</name>
        <dbReference type="ChEBI" id="CHEBI:29105"/>
    </cofactor>
</comment>
<name>A0ABT5L629_9ALTE</name>
<evidence type="ECO:0000256" key="3">
    <source>
        <dbReference type="ARBA" id="ARBA00004418"/>
    </source>
</evidence>
<evidence type="ECO:0000256" key="8">
    <source>
        <dbReference type="ARBA" id="ARBA00022729"/>
    </source>
</evidence>
<proteinExistence type="inferred from homology"/>
<organism evidence="15 16">
    <name type="scientific">Alteromonas gilva</name>
    <dbReference type="NCBI Taxonomy" id="2987522"/>
    <lineage>
        <taxon>Bacteria</taxon>
        <taxon>Pseudomonadati</taxon>
        <taxon>Pseudomonadota</taxon>
        <taxon>Gammaproteobacteria</taxon>
        <taxon>Alteromonadales</taxon>
        <taxon>Alteromonadaceae</taxon>
        <taxon>Alteromonas/Salinimonas group</taxon>
        <taxon>Alteromonas</taxon>
    </lineage>
</organism>
<feature type="signal peptide" evidence="13">
    <location>
        <begin position="1"/>
        <end position="23"/>
    </location>
</feature>
<comment type="subunit">
    <text evidence="5">Monomer.</text>
</comment>
<reference evidence="15 16" key="1">
    <citation type="submission" date="2022-10" db="EMBL/GenBank/DDBJ databases">
        <title>Alteromonas sp. chi3 Genome sequencing.</title>
        <authorList>
            <person name="Park S."/>
        </authorList>
    </citation>
    <scope>NUCLEOTIDE SEQUENCE [LARGE SCALE GENOMIC DNA]</scope>
    <source>
        <strain evidence="16">chi3</strain>
    </source>
</reference>
<protein>
    <recommendedName>
        <fullName evidence="6">beta-lactamase</fullName>
        <ecNumber evidence="6">3.5.2.6</ecNumber>
    </recommendedName>
</protein>
<keyword evidence="10 15" id="KW-0378">Hydrolase</keyword>
<evidence type="ECO:0000256" key="2">
    <source>
        <dbReference type="ARBA" id="ARBA00001947"/>
    </source>
</evidence>
<dbReference type="Proteomes" id="UP001218788">
    <property type="component" value="Unassembled WGS sequence"/>
</dbReference>
<evidence type="ECO:0000256" key="11">
    <source>
        <dbReference type="ARBA" id="ARBA00022833"/>
    </source>
</evidence>
<comment type="catalytic activity">
    <reaction evidence="1">
        <text>a beta-lactam + H2O = a substituted beta-amino acid</text>
        <dbReference type="Rhea" id="RHEA:20401"/>
        <dbReference type="ChEBI" id="CHEBI:15377"/>
        <dbReference type="ChEBI" id="CHEBI:35627"/>
        <dbReference type="ChEBI" id="CHEBI:140347"/>
        <dbReference type="EC" id="3.5.2.6"/>
    </reaction>
</comment>
<comment type="similarity">
    <text evidence="4">Belongs to the metallo-beta-lactamase superfamily. Class-B beta-lactamase family.</text>
</comment>
<dbReference type="NCBIfam" id="NF033088">
    <property type="entry name" value="bla_subclass_B1"/>
    <property type="match status" value="1"/>
</dbReference>
<keyword evidence="9" id="KW-0574">Periplasm</keyword>
<gene>
    <name evidence="15" type="primary">bla</name>
    <name evidence="15" type="ORF">OIK42_17330</name>
</gene>
<evidence type="ECO:0000256" key="9">
    <source>
        <dbReference type="ARBA" id="ARBA00022764"/>
    </source>
</evidence>
<evidence type="ECO:0000256" key="12">
    <source>
        <dbReference type="ARBA" id="ARBA00023251"/>
    </source>
</evidence>